<dbReference type="Proteomes" id="UP000055024">
    <property type="component" value="Unassembled WGS sequence"/>
</dbReference>
<protein>
    <submittedName>
        <fullName evidence="1">Uncharacterized protein</fullName>
    </submittedName>
</protein>
<keyword evidence="2" id="KW-1185">Reference proteome</keyword>
<evidence type="ECO:0000313" key="2">
    <source>
        <dbReference type="Proteomes" id="UP000055024"/>
    </source>
</evidence>
<gene>
    <name evidence="1" type="ORF">T11_1382</name>
</gene>
<reference evidence="1 2" key="1">
    <citation type="submission" date="2015-01" db="EMBL/GenBank/DDBJ databases">
        <title>Evolution of Trichinella species and genotypes.</title>
        <authorList>
            <person name="Korhonen P.K."/>
            <person name="Edoardo P."/>
            <person name="Giuseppe L.R."/>
            <person name="Gasser R.B."/>
        </authorList>
    </citation>
    <scope>NUCLEOTIDE SEQUENCE [LARGE SCALE GENOMIC DNA]</scope>
    <source>
        <strain evidence="1">ISS1029</strain>
    </source>
</reference>
<sequence length="76" mass="8965">METCLWITTCHTRCNKFHRKAEGGRQVNNVQHLHWLRRCLRRLVNHFDQELPPEFNSCLLFLIGCSQVVCIALDTN</sequence>
<accession>A0A0V1GF26</accession>
<dbReference type="EMBL" id="JYDP01002475">
    <property type="protein sequence ID" value="KRY96859.1"/>
    <property type="molecule type" value="Genomic_DNA"/>
</dbReference>
<evidence type="ECO:0000313" key="1">
    <source>
        <dbReference type="EMBL" id="KRY96859.1"/>
    </source>
</evidence>
<dbReference type="AlphaFoldDB" id="A0A0V1GF26"/>
<comment type="caution">
    <text evidence="1">The sequence shown here is derived from an EMBL/GenBank/DDBJ whole genome shotgun (WGS) entry which is preliminary data.</text>
</comment>
<name>A0A0V1GF26_9BILA</name>
<proteinExistence type="predicted"/>
<organism evidence="1 2">
    <name type="scientific">Trichinella zimbabwensis</name>
    <dbReference type="NCBI Taxonomy" id="268475"/>
    <lineage>
        <taxon>Eukaryota</taxon>
        <taxon>Metazoa</taxon>
        <taxon>Ecdysozoa</taxon>
        <taxon>Nematoda</taxon>
        <taxon>Enoplea</taxon>
        <taxon>Dorylaimia</taxon>
        <taxon>Trichinellida</taxon>
        <taxon>Trichinellidae</taxon>
        <taxon>Trichinella</taxon>
    </lineage>
</organism>